<gene>
    <name evidence="3" type="ORF">FYJ75_06005</name>
</gene>
<keyword evidence="4" id="KW-1185">Reference proteome</keyword>
<dbReference type="SUPFAM" id="SSF52540">
    <property type="entry name" value="P-loop containing nucleoside triphosphate hydrolases"/>
    <property type="match status" value="1"/>
</dbReference>
<evidence type="ECO:0000313" key="4">
    <source>
        <dbReference type="Proteomes" id="UP000474024"/>
    </source>
</evidence>
<sequence>MAQEIPVYLFTGFMDSGKTTLVNETLFENDFAEGGKGIIIMCEDGDVEYDLEKLKTVNFQVVTIDSEEEFTEEKMKEINLQYLPEQVFIEYNGTWGMDKILEMNLPKDWIIVQSLATVDSTTFEMYMNNMRAMMQEQVFSSDVVIFNRTDDNTDRGKFRRLIKTINRKAQIVYERKDGTIDERPEELPFDINQDIIELSDADYAIWYMDAMDNYKKYDGKKVKFRALVYNPDKLKKGIFVPGRFAMTCCIEDVTFIGFKCKYDKENEIPHKSWIDITAEIRVEFAREYKGKGPVLYPISIEPAEKPEDELVYFT</sequence>
<dbReference type="InterPro" id="IPR048447">
    <property type="entry name" value="DUF1980_C"/>
</dbReference>
<dbReference type="Proteomes" id="UP000474024">
    <property type="component" value="Unassembled WGS sequence"/>
</dbReference>
<proteinExistence type="predicted"/>
<feature type="domain" description="CobW/HypB/UreG nucleotide-binding" evidence="1">
    <location>
        <begin position="6"/>
        <end position="172"/>
    </location>
</feature>
<dbReference type="PANTHER" id="PTHR40047">
    <property type="entry name" value="UPF0703 PROTEIN YCGQ"/>
    <property type="match status" value="1"/>
</dbReference>
<accession>A0A6L5YPW5</accession>
<dbReference type="RefSeq" id="WP_154429559.1">
    <property type="nucleotide sequence ID" value="NZ_VUNI01000007.1"/>
</dbReference>
<dbReference type="PANTHER" id="PTHR40047:SF1">
    <property type="entry name" value="UPF0703 PROTEIN YCGQ"/>
    <property type="match status" value="1"/>
</dbReference>
<feature type="domain" description="DUF1980" evidence="2">
    <location>
        <begin position="185"/>
        <end position="312"/>
    </location>
</feature>
<dbReference type="Pfam" id="PF02492">
    <property type="entry name" value="cobW"/>
    <property type="match status" value="1"/>
</dbReference>
<dbReference type="AlphaFoldDB" id="A0A6L5YPW5"/>
<evidence type="ECO:0000259" key="1">
    <source>
        <dbReference type="Pfam" id="PF02492"/>
    </source>
</evidence>
<organism evidence="3 4">
    <name type="scientific">Roseburia porci</name>
    <dbReference type="NCBI Taxonomy" id="2605790"/>
    <lineage>
        <taxon>Bacteria</taxon>
        <taxon>Bacillati</taxon>
        <taxon>Bacillota</taxon>
        <taxon>Clostridia</taxon>
        <taxon>Lachnospirales</taxon>
        <taxon>Lachnospiraceae</taxon>
        <taxon>Roseburia</taxon>
    </lineage>
</organism>
<dbReference type="InterPro" id="IPR027417">
    <property type="entry name" value="P-loop_NTPase"/>
</dbReference>
<evidence type="ECO:0000259" key="2">
    <source>
        <dbReference type="Pfam" id="PF21537"/>
    </source>
</evidence>
<comment type="caution">
    <text evidence="3">The sequence shown here is derived from an EMBL/GenBank/DDBJ whole genome shotgun (WGS) entry which is preliminary data.</text>
</comment>
<dbReference type="InterPro" id="IPR003495">
    <property type="entry name" value="CobW/HypB/UreG_nucleotide-bd"/>
</dbReference>
<dbReference type="Gene3D" id="3.40.50.300">
    <property type="entry name" value="P-loop containing nucleotide triphosphate hydrolases"/>
    <property type="match status" value="1"/>
</dbReference>
<dbReference type="InterPro" id="IPR052955">
    <property type="entry name" value="UPF0703_membrane_permease"/>
</dbReference>
<protein>
    <submittedName>
        <fullName evidence="3">GTPase</fullName>
    </submittedName>
</protein>
<dbReference type="EMBL" id="VUNI01000007">
    <property type="protein sequence ID" value="MST74593.1"/>
    <property type="molecule type" value="Genomic_DNA"/>
</dbReference>
<dbReference type="Pfam" id="PF21537">
    <property type="entry name" value="DUF1980_C"/>
    <property type="match status" value="1"/>
</dbReference>
<reference evidence="3 4" key="1">
    <citation type="submission" date="2019-08" db="EMBL/GenBank/DDBJ databases">
        <title>In-depth cultivation of the pig gut microbiome towards novel bacterial diversity and tailored functional studies.</title>
        <authorList>
            <person name="Wylensek D."/>
            <person name="Hitch T.C.A."/>
            <person name="Clavel T."/>
        </authorList>
    </citation>
    <scope>NUCLEOTIDE SEQUENCE [LARGE SCALE GENOMIC DNA]</scope>
    <source>
        <strain evidence="3 4">MUC/MUC-530-WT-4D</strain>
    </source>
</reference>
<evidence type="ECO:0000313" key="3">
    <source>
        <dbReference type="EMBL" id="MST74593.1"/>
    </source>
</evidence>
<name>A0A6L5YPW5_9FIRM</name>